<sequence length="326" mass="38763">MNIQETKNQFENLKSSYDSLGRNVIESLKILLQNENIQTLSIYYRVKSSESFLEKITRKSYEKPFDEIEDICGIRIICYYQTDIEKISNIINKEFNVSESEDKETTLDYNQFGYRSYHLIASVNSEWEKTPNFRGLSNLKCEIQIRTILMHAWAEIEHSLAYKTELQTPIKFRRKLHRISAKLEEADEQFEELKIESKKYQIEVSEKVKKTTDDKLELNIDTLQAFMDANFPRRHKNLDSTGELLDQMVHYGITLDELSGHWKKIKPKFLDIEKEYLLENKGGFTKWAQPGIARFVLDLFNENFRKRLKSEQTRNKINEYKEKYFA</sequence>
<dbReference type="PANTHER" id="PTHR41773:SF1">
    <property type="entry name" value="RELA_SPOT DOMAIN-CONTAINING PROTEIN"/>
    <property type="match status" value="1"/>
</dbReference>
<name>A0ABW8XTH1_9FLAO</name>
<dbReference type="InterPro" id="IPR007685">
    <property type="entry name" value="RelA_SpoT"/>
</dbReference>
<dbReference type="SMART" id="SM00954">
    <property type="entry name" value="RelA_SpoT"/>
    <property type="match status" value="1"/>
</dbReference>
<gene>
    <name evidence="3" type="ORF">ABS764_08820</name>
</gene>
<dbReference type="PANTHER" id="PTHR41773">
    <property type="entry name" value="GTP PYROPHOSPHATASE-RELATED"/>
    <property type="match status" value="1"/>
</dbReference>
<dbReference type="InterPro" id="IPR043519">
    <property type="entry name" value="NT_sf"/>
</dbReference>
<dbReference type="Proteomes" id="UP001629260">
    <property type="component" value="Unassembled WGS sequence"/>
</dbReference>
<evidence type="ECO:0000313" key="3">
    <source>
        <dbReference type="EMBL" id="MFL9830948.1"/>
    </source>
</evidence>
<dbReference type="RefSeq" id="WP_408081420.1">
    <property type="nucleotide sequence ID" value="NZ_JBELQA010000004.1"/>
</dbReference>
<feature type="domain" description="RelA/SpoT" evidence="2">
    <location>
        <begin position="44"/>
        <end position="168"/>
    </location>
</feature>
<reference evidence="3 4" key="1">
    <citation type="submission" date="2024-06" db="EMBL/GenBank/DDBJ databases">
        <authorList>
            <person name="Kaempfer P."/>
            <person name="Viver T."/>
        </authorList>
    </citation>
    <scope>NUCLEOTIDE SEQUENCE [LARGE SCALE GENOMIC DNA]</scope>
    <source>
        <strain evidence="3 4">ST-87</strain>
    </source>
</reference>
<dbReference type="EMBL" id="JBELQA010000004">
    <property type="protein sequence ID" value="MFL9830948.1"/>
    <property type="molecule type" value="Genomic_DNA"/>
</dbReference>
<dbReference type="Gene3D" id="3.30.460.10">
    <property type="entry name" value="Beta Polymerase, domain 2"/>
    <property type="match status" value="1"/>
</dbReference>
<organism evidence="3 4">
    <name type="scientific">Flavobacterium plantiphilum</name>
    <dbReference type="NCBI Taxonomy" id="3163297"/>
    <lineage>
        <taxon>Bacteria</taxon>
        <taxon>Pseudomonadati</taxon>
        <taxon>Bacteroidota</taxon>
        <taxon>Flavobacteriia</taxon>
        <taxon>Flavobacteriales</taxon>
        <taxon>Flavobacteriaceae</taxon>
        <taxon>Flavobacterium</taxon>
    </lineage>
</organism>
<dbReference type="Pfam" id="PF04607">
    <property type="entry name" value="RelA_SpoT"/>
    <property type="match status" value="1"/>
</dbReference>
<comment type="caution">
    <text evidence="3">The sequence shown here is derived from an EMBL/GenBank/DDBJ whole genome shotgun (WGS) entry which is preliminary data.</text>
</comment>
<feature type="coiled-coil region" evidence="1">
    <location>
        <begin position="176"/>
        <end position="203"/>
    </location>
</feature>
<dbReference type="Gene3D" id="1.10.287.860">
    <property type="entry name" value="Nucleotidyltransferase"/>
    <property type="match status" value="1"/>
</dbReference>
<dbReference type="SUPFAM" id="SSF81301">
    <property type="entry name" value="Nucleotidyltransferase"/>
    <property type="match status" value="1"/>
</dbReference>
<dbReference type="CDD" id="cd05399">
    <property type="entry name" value="NT_Rel-Spo_like"/>
    <property type="match status" value="1"/>
</dbReference>
<proteinExistence type="predicted"/>
<accession>A0ABW8XTH1</accession>
<evidence type="ECO:0000259" key="2">
    <source>
        <dbReference type="SMART" id="SM00954"/>
    </source>
</evidence>
<keyword evidence="1" id="KW-0175">Coiled coil</keyword>
<evidence type="ECO:0000256" key="1">
    <source>
        <dbReference type="SAM" id="Coils"/>
    </source>
</evidence>
<keyword evidence="4" id="KW-1185">Reference proteome</keyword>
<evidence type="ECO:0000313" key="4">
    <source>
        <dbReference type="Proteomes" id="UP001629260"/>
    </source>
</evidence>
<protein>
    <recommendedName>
        <fullName evidence="2">RelA/SpoT domain-containing protein</fullName>
    </recommendedName>
</protein>